<accession>A0A2T8KMT9</accession>
<organism evidence="1">
    <name type="scientific">Panicum hallii</name>
    <dbReference type="NCBI Taxonomy" id="206008"/>
    <lineage>
        <taxon>Eukaryota</taxon>
        <taxon>Viridiplantae</taxon>
        <taxon>Streptophyta</taxon>
        <taxon>Embryophyta</taxon>
        <taxon>Tracheophyta</taxon>
        <taxon>Spermatophyta</taxon>
        <taxon>Magnoliopsida</taxon>
        <taxon>Liliopsida</taxon>
        <taxon>Poales</taxon>
        <taxon>Poaceae</taxon>
        <taxon>PACMAD clade</taxon>
        <taxon>Panicoideae</taxon>
        <taxon>Panicodae</taxon>
        <taxon>Paniceae</taxon>
        <taxon>Panicinae</taxon>
        <taxon>Panicum</taxon>
        <taxon>Panicum sect. Panicum</taxon>
    </lineage>
</organism>
<reference evidence="1" key="1">
    <citation type="submission" date="2018-04" db="EMBL/GenBank/DDBJ databases">
        <title>WGS assembly of Panicum hallii.</title>
        <authorList>
            <person name="Lovell J."/>
            <person name="Jenkins J."/>
            <person name="Lowry D."/>
            <person name="Mamidi S."/>
            <person name="Sreedasyam A."/>
            <person name="Weng X."/>
            <person name="Barry K."/>
            <person name="Bonette J."/>
            <person name="Campitelli B."/>
            <person name="Daum C."/>
            <person name="Gordon S."/>
            <person name="Gould B."/>
            <person name="Lipzen A."/>
            <person name="Macqueen A."/>
            <person name="Palacio-Mejia J."/>
            <person name="Plott C."/>
            <person name="Shakirov E."/>
            <person name="Shu S."/>
            <person name="Yoshinaga Y."/>
            <person name="Zane M."/>
            <person name="Rokhsar D."/>
            <person name="Grimwood J."/>
            <person name="Schmutz J."/>
            <person name="Juenger T."/>
        </authorList>
    </citation>
    <scope>NUCLEOTIDE SEQUENCE [LARGE SCALE GENOMIC DNA]</scope>
    <source>
        <strain evidence="1">FIL2</strain>
    </source>
</reference>
<proteinExistence type="predicted"/>
<dbReference type="AlphaFoldDB" id="A0A2T8KMT9"/>
<protein>
    <submittedName>
        <fullName evidence="1">Uncharacterized protein</fullName>
    </submittedName>
</protein>
<gene>
    <name evidence="1" type="ORF">PAHAL_2G043700</name>
</gene>
<name>A0A2T8KMT9_9POAL</name>
<dbReference type="Gramene" id="PVH63501">
    <property type="protein sequence ID" value="PVH63501"/>
    <property type="gene ID" value="PAHAL_2G043700"/>
</dbReference>
<dbReference type="EMBL" id="CM008047">
    <property type="protein sequence ID" value="PVH63501.1"/>
    <property type="molecule type" value="Genomic_DNA"/>
</dbReference>
<sequence>MPIHPWPPAAKRRTSNLPPSTCAHHPGWLQLTYTGTLHSDYCSTAAYLDANVLVTHTTHQPSLINKTGHIFTYIIYMDTYKKD</sequence>
<evidence type="ECO:0000313" key="1">
    <source>
        <dbReference type="EMBL" id="PVH63501.1"/>
    </source>
</evidence>
<dbReference type="Proteomes" id="UP000243499">
    <property type="component" value="Chromosome 2"/>
</dbReference>